<accession>A0A4Z1KL85</accession>
<organism evidence="1 2">
    <name type="scientific">Botrytis porri</name>
    <dbReference type="NCBI Taxonomy" id="87229"/>
    <lineage>
        <taxon>Eukaryota</taxon>
        <taxon>Fungi</taxon>
        <taxon>Dikarya</taxon>
        <taxon>Ascomycota</taxon>
        <taxon>Pezizomycotina</taxon>
        <taxon>Leotiomycetes</taxon>
        <taxon>Helotiales</taxon>
        <taxon>Sclerotiniaceae</taxon>
        <taxon>Botrytis</taxon>
    </lineage>
</organism>
<comment type="caution">
    <text evidence="1">The sequence shown here is derived from an EMBL/GenBank/DDBJ whole genome shotgun (WGS) entry which is preliminary data.</text>
</comment>
<keyword evidence="2" id="KW-1185">Reference proteome</keyword>
<gene>
    <name evidence="1" type="ORF">BPOR_0273g00100</name>
</gene>
<dbReference type="PROSITE" id="PS51257">
    <property type="entry name" value="PROKAR_LIPOPROTEIN"/>
    <property type="match status" value="1"/>
</dbReference>
<name>A0A4Z1KL85_9HELO</name>
<sequence length="98" mass="10919">MNLKFRIPVDSTVTERSVVNVLCVGGGCNSESSSLFRAVPYGLLHSCPTLFDVDHHIFTYADSSMDLEQGTIQSSHDNCAIYHANAFWRLLYAEDIYG</sequence>
<dbReference type="AlphaFoldDB" id="A0A4Z1KL85"/>
<proteinExistence type="predicted"/>
<protein>
    <submittedName>
        <fullName evidence="1">Uncharacterized protein</fullName>
    </submittedName>
</protein>
<evidence type="ECO:0000313" key="1">
    <source>
        <dbReference type="EMBL" id="TGO86831.1"/>
    </source>
</evidence>
<reference evidence="1 2" key="1">
    <citation type="submission" date="2017-12" db="EMBL/GenBank/DDBJ databases">
        <title>Comparative genomics of Botrytis spp.</title>
        <authorList>
            <person name="Valero-Jimenez C.A."/>
            <person name="Tapia P."/>
            <person name="Veloso J."/>
            <person name="Silva-Moreno E."/>
            <person name="Staats M."/>
            <person name="Valdes J.H."/>
            <person name="Van Kan J.A.L."/>
        </authorList>
    </citation>
    <scope>NUCLEOTIDE SEQUENCE [LARGE SCALE GENOMIC DNA]</scope>
    <source>
        <strain evidence="1 2">MUCL3349</strain>
    </source>
</reference>
<dbReference type="EMBL" id="PQXO01000272">
    <property type="protein sequence ID" value="TGO86831.1"/>
    <property type="molecule type" value="Genomic_DNA"/>
</dbReference>
<evidence type="ECO:0000313" key="2">
    <source>
        <dbReference type="Proteomes" id="UP000297280"/>
    </source>
</evidence>
<dbReference type="Proteomes" id="UP000297280">
    <property type="component" value="Unassembled WGS sequence"/>
</dbReference>